<dbReference type="CDD" id="cd00141">
    <property type="entry name" value="NT_POLXc"/>
    <property type="match status" value="1"/>
</dbReference>
<keyword evidence="14" id="KW-0915">Sodium</keyword>
<protein>
    <recommendedName>
        <fullName evidence="5">DNA polymerase beta</fullName>
        <ecNumber evidence="3">2.7.7.7</ecNumber>
        <ecNumber evidence="4">4.2.99.18</ecNumber>
    </recommendedName>
    <alternativeName>
        <fullName evidence="16">5'-deoxyribose-phosphate lyase</fullName>
    </alternativeName>
    <alternativeName>
        <fullName evidence="17">AP lyase</fullName>
    </alternativeName>
</protein>
<evidence type="ECO:0000256" key="10">
    <source>
        <dbReference type="ARBA" id="ARBA00022705"/>
    </source>
</evidence>
<evidence type="ECO:0000259" key="24">
    <source>
        <dbReference type="SMART" id="SM00483"/>
    </source>
</evidence>
<comment type="catalytic activity">
    <reaction evidence="18">
        <text>2'-deoxyribonucleotide-(2'-deoxyribose 5'-phosphate)-2'-deoxyribonucleotide-DNA = a 3'-end 2'-deoxyribonucleotide-(2,3-dehydro-2,3-deoxyribose 5'-phosphate)-DNA + a 5'-end 5'-phospho-2'-deoxyribonucleoside-DNA + H(+)</text>
        <dbReference type="Rhea" id="RHEA:66592"/>
        <dbReference type="Rhea" id="RHEA-COMP:13180"/>
        <dbReference type="Rhea" id="RHEA-COMP:16897"/>
        <dbReference type="Rhea" id="RHEA-COMP:17067"/>
        <dbReference type="ChEBI" id="CHEBI:15378"/>
        <dbReference type="ChEBI" id="CHEBI:136412"/>
        <dbReference type="ChEBI" id="CHEBI:157695"/>
        <dbReference type="ChEBI" id="CHEBI:167181"/>
        <dbReference type="EC" id="4.2.99.18"/>
    </reaction>
</comment>
<dbReference type="InterPro" id="IPR003583">
    <property type="entry name" value="Hlx-hairpin-Hlx_DNA-bd_motif"/>
</dbReference>
<dbReference type="GO" id="GO:0008270">
    <property type="term" value="F:zinc ion binding"/>
    <property type="evidence" value="ECO:0007669"/>
    <property type="project" value="TreeGrafter"/>
</dbReference>
<dbReference type="PANTHER" id="PTHR36928">
    <property type="entry name" value="PHOSPHATASE YCDX-RELATED"/>
    <property type="match status" value="1"/>
</dbReference>
<evidence type="ECO:0000313" key="25">
    <source>
        <dbReference type="EMBL" id="NYF90521.1"/>
    </source>
</evidence>
<comment type="cofactor">
    <cofactor evidence="1">
        <name>Mg(2+)</name>
        <dbReference type="ChEBI" id="CHEBI:18420"/>
    </cofactor>
</comment>
<dbReference type="CDD" id="cd07436">
    <property type="entry name" value="PHP_PolX"/>
    <property type="match status" value="1"/>
</dbReference>
<keyword evidence="12" id="KW-0832">Ubl conjugation</keyword>
<dbReference type="InterPro" id="IPR027421">
    <property type="entry name" value="DNA_pol_lamdba_lyase_dom_sf"/>
</dbReference>
<dbReference type="Pfam" id="PF14520">
    <property type="entry name" value="HHH_5"/>
    <property type="match status" value="1"/>
</dbReference>
<dbReference type="SUPFAM" id="SSF81301">
    <property type="entry name" value="Nucleotidyltransferase"/>
    <property type="match status" value="1"/>
</dbReference>
<keyword evidence="9" id="KW-0548">Nucleotidyltransferase</keyword>
<dbReference type="SUPFAM" id="SSF89550">
    <property type="entry name" value="PHP domain-like"/>
    <property type="match status" value="1"/>
</dbReference>
<dbReference type="InterPro" id="IPR047967">
    <property type="entry name" value="PolX_PHP"/>
</dbReference>
<evidence type="ECO:0000256" key="15">
    <source>
        <dbReference type="ARBA" id="ARBA00023204"/>
    </source>
</evidence>
<feature type="domain" description="Helix-hairpin-helix DNA-binding motif class 1" evidence="22">
    <location>
        <begin position="127"/>
        <end position="146"/>
    </location>
</feature>
<dbReference type="GO" id="GO:0003887">
    <property type="term" value="F:DNA-directed DNA polymerase activity"/>
    <property type="evidence" value="ECO:0007669"/>
    <property type="project" value="UniProtKB-KW"/>
</dbReference>
<dbReference type="AlphaFoldDB" id="A0A852VH65"/>
<evidence type="ECO:0000256" key="21">
    <source>
        <dbReference type="ARBA" id="ARBA00049244"/>
    </source>
</evidence>
<evidence type="ECO:0000259" key="22">
    <source>
        <dbReference type="SMART" id="SM00278"/>
    </source>
</evidence>
<dbReference type="InterPro" id="IPR003141">
    <property type="entry name" value="Pol/His_phosphatase_N"/>
</dbReference>
<gene>
    <name evidence="25" type="ORF">HDF08_002623</name>
</gene>
<dbReference type="InterPro" id="IPR043519">
    <property type="entry name" value="NT_sf"/>
</dbReference>
<comment type="subcellular location">
    <subcellularLocation>
        <location evidence="2">Cytoplasm</location>
    </subcellularLocation>
</comment>
<evidence type="ECO:0000256" key="3">
    <source>
        <dbReference type="ARBA" id="ARBA00012417"/>
    </source>
</evidence>
<evidence type="ECO:0000256" key="16">
    <source>
        <dbReference type="ARBA" id="ARBA00035717"/>
    </source>
</evidence>
<dbReference type="InterPro" id="IPR004013">
    <property type="entry name" value="PHP_dom"/>
</dbReference>
<evidence type="ECO:0000256" key="19">
    <source>
        <dbReference type="ARBA" id="ARBA00044678"/>
    </source>
</evidence>
<evidence type="ECO:0000256" key="17">
    <source>
        <dbReference type="ARBA" id="ARBA00035726"/>
    </source>
</evidence>
<dbReference type="PRINTS" id="PR00870">
    <property type="entry name" value="DNAPOLXBETA"/>
</dbReference>
<dbReference type="Proteomes" id="UP000564385">
    <property type="component" value="Unassembled WGS sequence"/>
</dbReference>
<dbReference type="EC" id="4.2.99.18" evidence="4"/>
<dbReference type="GO" id="GO:0006281">
    <property type="term" value="P:DNA repair"/>
    <property type="evidence" value="ECO:0007669"/>
    <property type="project" value="UniProtKB-KW"/>
</dbReference>
<evidence type="ECO:0000259" key="23">
    <source>
        <dbReference type="SMART" id="SM00481"/>
    </source>
</evidence>
<proteinExistence type="predicted"/>
<evidence type="ECO:0000256" key="2">
    <source>
        <dbReference type="ARBA" id="ARBA00004496"/>
    </source>
</evidence>
<dbReference type="SMART" id="SM00481">
    <property type="entry name" value="POLIIIAc"/>
    <property type="match status" value="1"/>
</dbReference>
<sequence length="585" mass="64101">MDNISIARLLDETASLLEIDSADPFRIRSYRRAAEAVEQQTTQLATIADDPKQLLAIAGIGKGMLANIQALLTTGTMPLREELLQKYKPTMLDLLRLPGMGPKTVALVWSSCQVCDIDGLEAAAKAGQLTKLPRMGEKFVTKLLKGIEDHRKNSSRFRIDKAQQHADTIINLIRAFPGIDEIIPAGSLRRGRETVGDLDLLATGPACEPDVVSAAVEHVASLPLIDKLIAKGQNKVSFTLRNNLQVDVRLLPRASYGAALQYFTGSKMHNVALRQRAIKRGLTLSEYALLRLEDNVIVAAASEAEIYNALDLDYIPPELRENGGELEAAATHTLPQLITLADIRGDLHMHTEATDGRDTIRQMAEAALARGLAYIAITDHSKNLAMTNGLDDTRALAHIKRIREIDAQFQQELEGKIRILPGIEVDILGDGALDLDGSTLAQMDIVVASVHSHFNQPAEEMTARVLRALESPHVRILGHPTGRKVLGREAYAINIDAILKSAAQKGVAVEHNASPARADLNDLHLRLAKKHNCKIVINTDAHATEELDQMRYGITQLRRAWLTPADILNTQPTAEALLQQLRPKP</sequence>
<dbReference type="Gene3D" id="3.30.460.10">
    <property type="entry name" value="Beta Polymerase, domain 2"/>
    <property type="match status" value="1"/>
</dbReference>
<evidence type="ECO:0000256" key="1">
    <source>
        <dbReference type="ARBA" id="ARBA00001946"/>
    </source>
</evidence>
<dbReference type="GO" id="GO:0042578">
    <property type="term" value="F:phosphoric ester hydrolase activity"/>
    <property type="evidence" value="ECO:0007669"/>
    <property type="project" value="TreeGrafter"/>
</dbReference>
<dbReference type="InterPro" id="IPR050243">
    <property type="entry name" value="PHP_phosphatase"/>
</dbReference>
<dbReference type="GO" id="GO:0005829">
    <property type="term" value="C:cytosol"/>
    <property type="evidence" value="ECO:0007669"/>
    <property type="project" value="TreeGrafter"/>
</dbReference>
<dbReference type="Gene3D" id="1.10.150.110">
    <property type="entry name" value="DNA polymerase beta, N-terminal domain-like"/>
    <property type="match status" value="1"/>
</dbReference>
<evidence type="ECO:0000256" key="4">
    <source>
        <dbReference type="ARBA" id="ARBA00012720"/>
    </source>
</evidence>
<comment type="catalytic activity">
    <reaction evidence="21">
        <text>DNA(n) + a 2'-deoxyribonucleoside 5'-triphosphate = DNA(n+1) + diphosphate</text>
        <dbReference type="Rhea" id="RHEA:22508"/>
        <dbReference type="Rhea" id="RHEA-COMP:17339"/>
        <dbReference type="Rhea" id="RHEA-COMP:17340"/>
        <dbReference type="ChEBI" id="CHEBI:33019"/>
        <dbReference type="ChEBI" id="CHEBI:61560"/>
        <dbReference type="ChEBI" id="CHEBI:173112"/>
        <dbReference type="EC" id="2.7.7.7"/>
    </reaction>
</comment>
<keyword evidence="15" id="KW-0234">DNA repair</keyword>
<keyword evidence="6" id="KW-0488">Methylation</keyword>
<evidence type="ECO:0000313" key="26">
    <source>
        <dbReference type="Proteomes" id="UP000564385"/>
    </source>
</evidence>
<reference evidence="25 26" key="1">
    <citation type="submission" date="2020-07" db="EMBL/GenBank/DDBJ databases">
        <title>Genomic Encyclopedia of Type Strains, Phase IV (KMG-V): Genome sequencing to study the core and pangenomes of soil and plant-associated prokaryotes.</title>
        <authorList>
            <person name="Whitman W."/>
        </authorList>
    </citation>
    <scope>NUCLEOTIDE SEQUENCE [LARGE SCALE GENOMIC DNA]</scope>
    <source>
        <strain evidence="25 26">M8UP22</strain>
    </source>
</reference>
<dbReference type="PANTHER" id="PTHR36928:SF1">
    <property type="entry name" value="PHOSPHATASE YCDX-RELATED"/>
    <property type="match status" value="1"/>
</dbReference>
<keyword evidence="8" id="KW-0808">Transferase</keyword>
<evidence type="ECO:0000256" key="9">
    <source>
        <dbReference type="ARBA" id="ARBA00022695"/>
    </source>
</evidence>
<evidence type="ECO:0000256" key="6">
    <source>
        <dbReference type="ARBA" id="ARBA00022481"/>
    </source>
</evidence>
<dbReference type="InterPro" id="IPR002008">
    <property type="entry name" value="DNA_pol_X_beta-like"/>
</dbReference>
<dbReference type="InterPro" id="IPR016195">
    <property type="entry name" value="Pol/histidinol_Pase-like"/>
</dbReference>
<dbReference type="Gene3D" id="3.30.210.10">
    <property type="entry name" value="DNA polymerase, thumb domain"/>
    <property type="match status" value="1"/>
</dbReference>
<dbReference type="InterPro" id="IPR002054">
    <property type="entry name" value="DNA-dir_DNA_pol_X"/>
</dbReference>
<dbReference type="InterPro" id="IPR037160">
    <property type="entry name" value="DNA_Pol_thumb_sf"/>
</dbReference>
<dbReference type="GO" id="GO:0140078">
    <property type="term" value="F:class I DNA-(apurinic or apyrimidinic site) endonuclease activity"/>
    <property type="evidence" value="ECO:0007669"/>
    <property type="project" value="UniProtKB-EC"/>
</dbReference>
<feature type="domain" description="Helix-hairpin-helix DNA-binding motif class 1" evidence="22">
    <location>
        <begin position="92"/>
        <end position="111"/>
    </location>
</feature>
<comment type="function">
    <text evidence="20">Repair polymerase that plays a key role in base-excision repair. During this process, the damaged base is excised by specific DNA glycosylases, the DNA backbone is nicked at the abasic site by an apurinic/apyrimidic (AP) endonuclease, and POLB removes 5'-deoxyribose-phosphate from the preincised AP site acting as a 5'-deoxyribose-phosphate lyase (5'-dRP lyase); through its DNA polymerase activity, it adds one nucleotide to the 3' end of the arising single-nucleotide gap. Conducts 'gap-filling' DNA synthesis in a stepwise distributive fashion rather than in a processive fashion as for other DNA polymerases. It is also able to cleave sugar-phosphate bonds 3' to an intact AP site, acting as an AP lyase.</text>
</comment>
<evidence type="ECO:0000256" key="8">
    <source>
        <dbReference type="ARBA" id="ARBA00022679"/>
    </source>
</evidence>
<keyword evidence="10" id="KW-0235">DNA replication</keyword>
<dbReference type="InterPro" id="IPR022311">
    <property type="entry name" value="PolX-like"/>
</dbReference>
<dbReference type="PRINTS" id="PR00869">
    <property type="entry name" value="DNAPOLX"/>
</dbReference>
<dbReference type="NCBIfam" id="NF006375">
    <property type="entry name" value="PRK08609.1"/>
    <property type="match status" value="1"/>
</dbReference>
<keyword evidence="11" id="KW-0227">DNA damage</keyword>
<dbReference type="SMART" id="SM00278">
    <property type="entry name" value="HhH1"/>
    <property type="match status" value="3"/>
</dbReference>
<comment type="catalytic activity">
    <reaction evidence="19">
        <text>a 5'-end 2'-deoxyribose-2'-deoxyribonucleotide-DNA = (2E,4S)-4-hydroxypenten-2-al-5-phosphate + a 5'-end 5'-phospho-2'-deoxyribonucleoside-DNA + H(+)</text>
        <dbReference type="Rhea" id="RHEA:76255"/>
        <dbReference type="Rhea" id="RHEA-COMP:13180"/>
        <dbReference type="Rhea" id="RHEA-COMP:18657"/>
        <dbReference type="ChEBI" id="CHEBI:15378"/>
        <dbReference type="ChEBI" id="CHEBI:136412"/>
        <dbReference type="ChEBI" id="CHEBI:195194"/>
        <dbReference type="ChEBI" id="CHEBI:195195"/>
    </reaction>
</comment>
<comment type="caution">
    <text evidence="25">The sequence shown here is derived from an EMBL/GenBank/DDBJ whole genome shotgun (WGS) entry which is preliminary data.</text>
</comment>
<feature type="domain" description="DNA-directed DNA polymerase X" evidence="24">
    <location>
        <begin position="1"/>
        <end position="321"/>
    </location>
</feature>
<keyword evidence="13" id="KW-0239">DNA-directed DNA polymerase</keyword>
<dbReference type="Pfam" id="PF14716">
    <property type="entry name" value="HHH_8"/>
    <property type="match status" value="1"/>
</dbReference>
<keyword evidence="7" id="KW-0237">DNA synthesis</keyword>
<dbReference type="Gene3D" id="3.20.20.140">
    <property type="entry name" value="Metal-dependent hydrolases"/>
    <property type="match status" value="1"/>
</dbReference>
<dbReference type="PIRSF" id="PIRSF005047">
    <property type="entry name" value="UCP005047_YshC"/>
    <property type="match status" value="1"/>
</dbReference>
<feature type="domain" description="Polymerase/histidinol phosphatase N-terminal" evidence="23">
    <location>
        <begin position="345"/>
        <end position="429"/>
    </location>
</feature>
<evidence type="ECO:0000256" key="5">
    <source>
        <dbReference type="ARBA" id="ARBA00020020"/>
    </source>
</evidence>
<dbReference type="InterPro" id="IPR010996">
    <property type="entry name" value="HHH_MUS81"/>
</dbReference>
<dbReference type="InterPro" id="IPR022312">
    <property type="entry name" value="DNA_pol_X"/>
</dbReference>
<evidence type="ECO:0000256" key="20">
    <source>
        <dbReference type="ARBA" id="ARBA00045548"/>
    </source>
</evidence>
<feature type="domain" description="Helix-hairpin-helix DNA-binding motif class 1" evidence="22">
    <location>
        <begin position="52"/>
        <end position="71"/>
    </location>
</feature>
<evidence type="ECO:0000256" key="11">
    <source>
        <dbReference type="ARBA" id="ARBA00022763"/>
    </source>
</evidence>
<evidence type="ECO:0000256" key="18">
    <source>
        <dbReference type="ARBA" id="ARBA00044632"/>
    </source>
</evidence>
<accession>A0A852VH65</accession>
<dbReference type="Gene3D" id="1.10.150.20">
    <property type="entry name" value="5' to 3' exonuclease, C-terminal subdomain"/>
    <property type="match status" value="1"/>
</dbReference>
<dbReference type="SMART" id="SM00483">
    <property type="entry name" value="POLXc"/>
    <property type="match status" value="1"/>
</dbReference>
<dbReference type="GO" id="GO:0003677">
    <property type="term" value="F:DNA binding"/>
    <property type="evidence" value="ECO:0007669"/>
    <property type="project" value="InterPro"/>
</dbReference>
<dbReference type="EC" id="2.7.7.7" evidence="3"/>
<organism evidence="25 26">
    <name type="scientific">Tunturiibacter lichenicola</name>
    <dbReference type="NCBI Taxonomy" id="2051959"/>
    <lineage>
        <taxon>Bacteria</taxon>
        <taxon>Pseudomonadati</taxon>
        <taxon>Acidobacteriota</taxon>
        <taxon>Terriglobia</taxon>
        <taxon>Terriglobales</taxon>
        <taxon>Acidobacteriaceae</taxon>
        <taxon>Tunturiibacter</taxon>
    </lineage>
</organism>
<dbReference type="EMBL" id="JACCCU010000002">
    <property type="protein sequence ID" value="NYF90521.1"/>
    <property type="molecule type" value="Genomic_DNA"/>
</dbReference>
<evidence type="ECO:0000256" key="7">
    <source>
        <dbReference type="ARBA" id="ARBA00022634"/>
    </source>
</evidence>
<dbReference type="Pfam" id="PF14791">
    <property type="entry name" value="DNA_pol_B_thumb"/>
    <property type="match status" value="1"/>
</dbReference>
<evidence type="ECO:0000256" key="13">
    <source>
        <dbReference type="ARBA" id="ARBA00022932"/>
    </source>
</evidence>
<evidence type="ECO:0000256" key="12">
    <source>
        <dbReference type="ARBA" id="ARBA00022843"/>
    </source>
</evidence>
<dbReference type="SUPFAM" id="SSF47802">
    <property type="entry name" value="DNA polymerase beta, N-terminal domain-like"/>
    <property type="match status" value="1"/>
</dbReference>
<dbReference type="Pfam" id="PF02811">
    <property type="entry name" value="PHP"/>
    <property type="match status" value="1"/>
</dbReference>
<dbReference type="InterPro" id="IPR029398">
    <property type="entry name" value="PolB_thumb"/>
</dbReference>
<name>A0A852VH65_9BACT</name>
<evidence type="ECO:0000256" key="14">
    <source>
        <dbReference type="ARBA" id="ARBA00023053"/>
    </source>
</evidence>